<dbReference type="STRING" id="1293.SH09_05170"/>
<evidence type="ECO:0000313" key="3">
    <source>
        <dbReference type="Proteomes" id="UP000255277"/>
    </source>
</evidence>
<accession>A0A380FGJ5</accession>
<protein>
    <submittedName>
        <fullName evidence="2">Putative staphylococcal protein</fullName>
    </submittedName>
</protein>
<proteinExistence type="predicted"/>
<feature type="compositionally biased region" description="Polar residues" evidence="1">
    <location>
        <begin position="58"/>
        <end position="71"/>
    </location>
</feature>
<gene>
    <name evidence="2" type="ORF">NCTC12195_02735</name>
</gene>
<feature type="compositionally biased region" description="Basic and acidic residues" evidence="1">
    <location>
        <begin position="15"/>
        <end position="32"/>
    </location>
</feature>
<feature type="region of interest" description="Disordered" evidence="1">
    <location>
        <begin position="1"/>
        <end position="121"/>
    </location>
</feature>
<sequence>MANHKPKNGQPQKRGFLEEVGKAFKEIEKQLNEEPTTTGPRPQPSKPSEPSSEKMETPQPTRPTTVSSNEQSETEAEKEKRTQNQKDEQLRKELEQTLMGDLQDVKSELDRENEKKLQRTERKARAIIADKNLSERTKRYRLKQLIYSH</sequence>
<name>A0A380FGJ5_STAGA</name>
<dbReference type="Proteomes" id="UP000255277">
    <property type="component" value="Unassembled WGS sequence"/>
</dbReference>
<feature type="compositionally biased region" description="Basic and acidic residues" evidence="1">
    <location>
        <begin position="75"/>
        <end position="95"/>
    </location>
</feature>
<feature type="compositionally biased region" description="Basic and acidic residues" evidence="1">
    <location>
        <begin position="103"/>
        <end position="121"/>
    </location>
</feature>
<dbReference type="AlphaFoldDB" id="A0A380FGJ5"/>
<dbReference type="EMBL" id="UHDK01000001">
    <property type="protein sequence ID" value="SUM33278.1"/>
    <property type="molecule type" value="Genomic_DNA"/>
</dbReference>
<reference evidence="2 3" key="1">
    <citation type="submission" date="2018-06" db="EMBL/GenBank/DDBJ databases">
        <authorList>
            <consortium name="Pathogen Informatics"/>
            <person name="Doyle S."/>
        </authorList>
    </citation>
    <scope>NUCLEOTIDE SEQUENCE [LARGE SCALE GENOMIC DNA]</scope>
    <source>
        <strain evidence="2 3">NCTC12195</strain>
    </source>
</reference>
<evidence type="ECO:0000256" key="1">
    <source>
        <dbReference type="SAM" id="MobiDB-lite"/>
    </source>
</evidence>
<evidence type="ECO:0000313" key="2">
    <source>
        <dbReference type="EMBL" id="SUM33278.1"/>
    </source>
</evidence>
<organism evidence="2 3">
    <name type="scientific">Staphylococcus gallinarum</name>
    <dbReference type="NCBI Taxonomy" id="1293"/>
    <lineage>
        <taxon>Bacteria</taxon>
        <taxon>Bacillati</taxon>
        <taxon>Bacillota</taxon>
        <taxon>Bacilli</taxon>
        <taxon>Bacillales</taxon>
        <taxon>Staphylococcaceae</taxon>
        <taxon>Staphylococcus</taxon>
    </lineage>
</organism>